<feature type="compositionally biased region" description="Low complexity" evidence="1">
    <location>
        <begin position="409"/>
        <end position="431"/>
    </location>
</feature>
<keyword evidence="4" id="KW-1185">Reference proteome</keyword>
<feature type="compositionally biased region" description="Pro residues" evidence="1">
    <location>
        <begin position="352"/>
        <end position="364"/>
    </location>
</feature>
<feature type="compositionally biased region" description="Basic residues" evidence="1">
    <location>
        <begin position="153"/>
        <end position="165"/>
    </location>
</feature>
<dbReference type="PROSITE" id="PS50190">
    <property type="entry name" value="SEC7"/>
    <property type="match status" value="1"/>
</dbReference>
<feature type="compositionally biased region" description="Basic residues" evidence="1">
    <location>
        <begin position="485"/>
        <end position="497"/>
    </location>
</feature>
<dbReference type="Proteomes" id="UP000800035">
    <property type="component" value="Unassembled WGS sequence"/>
</dbReference>
<proteinExistence type="predicted"/>
<dbReference type="PANTHER" id="PTHR10663">
    <property type="entry name" value="GUANYL-NUCLEOTIDE EXCHANGE FACTOR"/>
    <property type="match status" value="1"/>
</dbReference>
<dbReference type="Pfam" id="PF15410">
    <property type="entry name" value="PH_9"/>
    <property type="match status" value="1"/>
</dbReference>
<feature type="compositionally biased region" description="Polar residues" evidence="1">
    <location>
        <begin position="234"/>
        <end position="247"/>
    </location>
</feature>
<dbReference type="InterPro" id="IPR041681">
    <property type="entry name" value="PH_9"/>
</dbReference>
<dbReference type="Gene3D" id="1.10.1000.11">
    <property type="entry name" value="Arf Nucleotide-binding Site Opener,domain 2"/>
    <property type="match status" value="1"/>
</dbReference>
<dbReference type="OrthoDB" id="2157641at2759"/>
<dbReference type="InterPro" id="IPR000904">
    <property type="entry name" value="Sec7_dom"/>
</dbReference>
<feature type="compositionally biased region" description="Polar residues" evidence="1">
    <location>
        <begin position="756"/>
        <end position="772"/>
    </location>
</feature>
<dbReference type="GO" id="GO:0032012">
    <property type="term" value="P:regulation of ARF protein signal transduction"/>
    <property type="evidence" value="ECO:0007669"/>
    <property type="project" value="InterPro"/>
</dbReference>
<dbReference type="SMART" id="SM00222">
    <property type="entry name" value="Sec7"/>
    <property type="match status" value="1"/>
</dbReference>
<evidence type="ECO:0000313" key="4">
    <source>
        <dbReference type="Proteomes" id="UP000800035"/>
    </source>
</evidence>
<dbReference type="SUPFAM" id="SSF50729">
    <property type="entry name" value="PH domain-like"/>
    <property type="match status" value="1"/>
</dbReference>
<feature type="compositionally biased region" description="Polar residues" evidence="1">
    <location>
        <begin position="189"/>
        <end position="198"/>
    </location>
</feature>
<feature type="compositionally biased region" description="Polar residues" evidence="1">
    <location>
        <begin position="1097"/>
        <end position="1121"/>
    </location>
</feature>
<feature type="region of interest" description="Disordered" evidence="1">
    <location>
        <begin position="1063"/>
        <end position="1146"/>
    </location>
</feature>
<feature type="compositionally biased region" description="Pro residues" evidence="1">
    <location>
        <begin position="294"/>
        <end position="307"/>
    </location>
</feature>
<feature type="compositionally biased region" description="Polar residues" evidence="1">
    <location>
        <begin position="1130"/>
        <end position="1146"/>
    </location>
</feature>
<feature type="domain" description="SEC7" evidence="2">
    <location>
        <begin position="786"/>
        <end position="966"/>
    </location>
</feature>
<protein>
    <recommendedName>
        <fullName evidence="2">SEC7 domain-containing protein</fullName>
    </recommendedName>
</protein>
<feature type="region of interest" description="Disordered" evidence="1">
    <location>
        <begin position="1"/>
        <end position="76"/>
    </location>
</feature>
<feature type="compositionally biased region" description="Basic residues" evidence="1">
    <location>
        <begin position="199"/>
        <end position="209"/>
    </location>
</feature>
<feature type="compositionally biased region" description="Polar residues" evidence="1">
    <location>
        <begin position="1073"/>
        <end position="1082"/>
    </location>
</feature>
<feature type="compositionally biased region" description="Low complexity" evidence="1">
    <location>
        <begin position="1401"/>
        <end position="1411"/>
    </location>
</feature>
<feature type="region of interest" description="Disordered" evidence="1">
    <location>
        <begin position="961"/>
        <end position="992"/>
    </location>
</feature>
<dbReference type="InterPro" id="IPR035999">
    <property type="entry name" value="Sec7_dom_sf"/>
</dbReference>
<dbReference type="InterPro" id="IPR011993">
    <property type="entry name" value="PH-like_dom_sf"/>
</dbReference>
<evidence type="ECO:0000259" key="2">
    <source>
        <dbReference type="PROSITE" id="PS50190"/>
    </source>
</evidence>
<organism evidence="3 4">
    <name type="scientific">Byssothecium circinans</name>
    <dbReference type="NCBI Taxonomy" id="147558"/>
    <lineage>
        <taxon>Eukaryota</taxon>
        <taxon>Fungi</taxon>
        <taxon>Dikarya</taxon>
        <taxon>Ascomycota</taxon>
        <taxon>Pezizomycotina</taxon>
        <taxon>Dothideomycetes</taxon>
        <taxon>Pleosporomycetidae</taxon>
        <taxon>Pleosporales</taxon>
        <taxon>Massarineae</taxon>
        <taxon>Massarinaceae</taxon>
        <taxon>Byssothecium</taxon>
    </lineage>
</organism>
<feature type="compositionally biased region" description="Polar residues" evidence="1">
    <location>
        <begin position="468"/>
        <end position="478"/>
    </location>
</feature>
<gene>
    <name evidence="3" type="ORF">CC80DRAFT_242129</name>
</gene>
<accession>A0A6A5TMT0</accession>
<dbReference type="Pfam" id="PF01369">
    <property type="entry name" value="Sec7"/>
    <property type="match status" value="1"/>
</dbReference>
<reference evidence="3" key="1">
    <citation type="journal article" date="2020" name="Stud. Mycol.">
        <title>101 Dothideomycetes genomes: a test case for predicting lifestyles and emergence of pathogens.</title>
        <authorList>
            <person name="Haridas S."/>
            <person name="Albert R."/>
            <person name="Binder M."/>
            <person name="Bloem J."/>
            <person name="Labutti K."/>
            <person name="Salamov A."/>
            <person name="Andreopoulos B."/>
            <person name="Baker S."/>
            <person name="Barry K."/>
            <person name="Bills G."/>
            <person name="Bluhm B."/>
            <person name="Cannon C."/>
            <person name="Castanera R."/>
            <person name="Culley D."/>
            <person name="Daum C."/>
            <person name="Ezra D."/>
            <person name="Gonzalez J."/>
            <person name="Henrissat B."/>
            <person name="Kuo A."/>
            <person name="Liang C."/>
            <person name="Lipzen A."/>
            <person name="Lutzoni F."/>
            <person name="Magnuson J."/>
            <person name="Mondo S."/>
            <person name="Nolan M."/>
            <person name="Ohm R."/>
            <person name="Pangilinan J."/>
            <person name="Park H.-J."/>
            <person name="Ramirez L."/>
            <person name="Alfaro M."/>
            <person name="Sun H."/>
            <person name="Tritt A."/>
            <person name="Yoshinaga Y."/>
            <person name="Zwiers L.-H."/>
            <person name="Turgeon B."/>
            <person name="Goodwin S."/>
            <person name="Spatafora J."/>
            <person name="Crous P."/>
            <person name="Grigoriev I."/>
        </authorList>
    </citation>
    <scope>NUCLEOTIDE SEQUENCE</scope>
    <source>
        <strain evidence="3">CBS 675.92</strain>
    </source>
</reference>
<feature type="region of interest" description="Disordered" evidence="1">
    <location>
        <begin position="1393"/>
        <end position="1416"/>
    </location>
</feature>
<feature type="compositionally biased region" description="Basic and acidic residues" evidence="1">
    <location>
        <begin position="544"/>
        <end position="561"/>
    </location>
</feature>
<feature type="region of interest" description="Disordered" evidence="1">
    <location>
        <begin position="350"/>
        <end position="772"/>
    </location>
</feature>
<feature type="compositionally biased region" description="Polar residues" evidence="1">
    <location>
        <begin position="437"/>
        <end position="459"/>
    </location>
</feature>
<evidence type="ECO:0000313" key="3">
    <source>
        <dbReference type="EMBL" id="KAF1950237.1"/>
    </source>
</evidence>
<dbReference type="InterPro" id="IPR023394">
    <property type="entry name" value="Sec7_C_sf"/>
</dbReference>
<feature type="region of interest" description="Disordered" evidence="1">
    <location>
        <begin position="120"/>
        <end position="313"/>
    </location>
</feature>
<dbReference type="Gene3D" id="2.30.29.30">
    <property type="entry name" value="Pleckstrin-homology domain (PH domain)/Phosphotyrosine-binding domain (PTB)"/>
    <property type="match status" value="1"/>
</dbReference>
<name>A0A6A5TMT0_9PLEO</name>
<dbReference type="EMBL" id="ML977027">
    <property type="protein sequence ID" value="KAF1950237.1"/>
    <property type="molecule type" value="Genomic_DNA"/>
</dbReference>
<dbReference type="GO" id="GO:0005085">
    <property type="term" value="F:guanyl-nucleotide exchange factor activity"/>
    <property type="evidence" value="ECO:0007669"/>
    <property type="project" value="InterPro"/>
</dbReference>
<sequence>MPKTADFGASARARNSSRPATPTSPSATSKPNGGMRALDTPSHTSDTFFHDAAPVDTASRSKQADTDTDTDTLRDSHDLSFADGTRDSVVDNMLLSLDQFSQPATLFSKFGDDFFITDSSYETRPMRPRGHTHTSSQSSDYDLHIDDTASRYSQHHTHSRSRSHRSNSDNNIVGSRRGSLRGGGWPGSKQTMGDYQQNRHTRGSARKGSKGSTASSMDIGHGMVIGTHTFGIGPSTSFDRGNATSRTPPVKTESILEKSKPSHQTSYNAYDAAPEPTIPAGPRKQQEVPQSPMAYPPQPSHAPPQAPAPRRLGSMRSTTSYKTLRKLKSQPEPNMRHQAQEFVNASQFRDLPPIPMFQDPPAPSPTVATRKHALPQAAPAPAPPPKDKQPGFFRRVFGGGLPKPQPQLSNSSVNSSRSRAEASSASSNYRAAEIDSVYSQARPRTTPNGGSNHIASQLKSPPPKGPQTAASMQDLNQQPQPPTLAKKHSSFFRRRKKSVTETPKIPVMALDFKTGTKPEMLPSQLAQESPGVSSLRKVMNPYLHDTEGVGQQHHEARERRPSAGQANGERSTRFSPGYKPHKDATVRSVKPGSRDAESTPPASRGEQLKAGQQASTDSPKLKLKMKRGRTEVVQEDTFLADSSSCNEDRSGRATPAGGSVEKGERLSPRSGDAKATLAASPSRIASASEVEDDGWLLTAPTRKEQASSRKGSGRSKRVWLEPTSSEENLTRDDTEDLELPLEGARALQKPFEKESPTTLVTSPASSANEDVFHSATSLPTVQVDGRETDSNMPAIIERRLQPDEPSEADRERALRVFAGDDPTIPKSQAATVLGDVTPASTRLRKAFMNLFEWTGFNVLGAMRDLCSKIVLKAETQQVDRILMSLSERWCECNPNHGFKAVDVVHTICYSILLLNTDLHLADIESRMTRTQFVKNTLPTVSRVCKDAVKDAADETLRPNSTQFRRASLPWNDKSEPDSPAAEETTFPADIADEPLENRRARSRLSLRPPFRGGSESMSAETALSEANLLIHAPYNGPMKGWENQVEIVLKEFYDSIRKTRLPLHGAPRPQMHEQPSSNSLSVSGMLRRTPSVLSKAPSDNASSRGRSQTDFRNMAKSWNSKARSRPRLYPTSTIGSSRTSLDDQSVWSPAGSSTWSRYSYGKTQTSMSMESLGSHFAHGDYQQSIGFANALSQAIIREEGMTIASDEEFTRVAPLLEDETLELVGAPWAKEGILKHKHHLEALDKKAKDRTWNECFAVIEKGYFRLFSFNMNSKSMRHKNKARPSTGGVVGGGNWMDNAEALDSFLLRQTIASALPPPGYSKSRPHVFALSLPTGAVHLFQVGTPDIVREFVTTANYWSARLSKEPLMGGVSNAEHGWGENVINTALIRPESHASTHGHVPRPSMASSMRSSMDHGPGTIKARLPGDKVNLSDWRPPVQSMMASNLMEVDQLRALTDYVKNVEDELSRHNELRAPMLIAFSPRHPNAAKAMANWERKSSYLLREIVKFRTYIDSLTAAQIQKEKIYAERELAEEKNNAGTDDAVRVFLGKDTDGASEVPPAPITTT</sequence>
<dbReference type="SUPFAM" id="SSF48425">
    <property type="entry name" value="Sec7 domain"/>
    <property type="match status" value="1"/>
</dbReference>
<evidence type="ECO:0000256" key="1">
    <source>
        <dbReference type="SAM" id="MobiDB-lite"/>
    </source>
</evidence>
<dbReference type="PANTHER" id="PTHR10663:SF373">
    <property type="entry name" value="PH AND SEC7 DOMAIN-CONTAINING PROTEIN C11E3.11C"/>
    <property type="match status" value="1"/>
</dbReference>
<feature type="compositionally biased region" description="Low complexity" evidence="1">
    <location>
        <begin position="9"/>
        <end position="29"/>
    </location>
</feature>